<reference evidence="2" key="1">
    <citation type="submission" date="2016-10" db="EMBL/GenBank/DDBJ databases">
        <authorList>
            <person name="Varghese N."/>
            <person name="Submissions S."/>
        </authorList>
    </citation>
    <scope>NUCLEOTIDE SEQUENCE [LARGE SCALE GENOMIC DNA]</scope>
    <source>
        <strain evidence="2">DSM 21424</strain>
    </source>
</reference>
<dbReference type="OrthoDB" id="7839331at2"/>
<dbReference type="EMBL" id="FNAT01000002">
    <property type="protein sequence ID" value="SDE50551.1"/>
    <property type="molecule type" value="Genomic_DNA"/>
</dbReference>
<evidence type="ECO:0000313" key="1">
    <source>
        <dbReference type="EMBL" id="SDE50551.1"/>
    </source>
</evidence>
<name>A0A1G7DG53_9RHOB</name>
<accession>A0A1G7DG53</accession>
<gene>
    <name evidence="1" type="ORF">SAMN04488567_1928</name>
</gene>
<proteinExistence type="predicted"/>
<dbReference type="STRING" id="521013.SAMN04488567_1928"/>
<evidence type="ECO:0000313" key="2">
    <source>
        <dbReference type="Proteomes" id="UP000198922"/>
    </source>
</evidence>
<dbReference type="Proteomes" id="UP000198922">
    <property type="component" value="Unassembled WGS sequence"/>
</dbReference>
<keyword evidence="2" id="KW-1185">Reference proteome</keyword>
<organism evidence="1 2">
    <name type="scientific">Limimaricola pyoseonensis</name>
    <dbReference type="NCBI Taxonomy" id="521013"/>
    <lineage>
        <taxon>Bacteria</taxon>
        <taxon>Pseudomonadati</taxon>
        <taxon>Pseudomonadota</taxon>
        <taxon>Alphaproteobacteria</taxon>
        <taxon>Rhodobacterales</taxon>
        <taxon>Paracoccaceae</taxon>
        <taxon>Limimaricola</taxon>
    </lineage>
</organism>
<dbReference type="AlphaFoldDB" id="A0A1G7DG53"/>
<dbReference type="RefSeq" id="WP_090111354.1">
    <property type="nucleotide sequence ID" value="NZ_FNAT01000002.1"/>
</dbReference>
<sequence>MDDLAVEVIERVRLWPTHAALDGRLMRVKWGAWAVYVPARQLKLLHAVGGCQHCISPRGPKREAVLEGRETGPNAEAWAAAFRRPVVRRVAENWVMFDRLHRAGLGPEPLGLVVVRDYRSFFSRGVGPAAGLRVADLNTYPEKTPATEAELRAAGIVPDRTLASIREQIRGYVSDLNNLYGAMPLDGEAEVEQVEAKLRRALEQAG</sequence>
<protein>
    <submittedName>
        <fullName evidence="1">Uncharacterized protein</fullName>
    </submittedName>
</protein>